<feature type="compositionally biased region" description="Basic and acidic residues" evidence="1">
    <location>
        <begin position="174"/>
        <end position="192"/>
    </location>
</feature>
<dbReference type="Proteomes" id="UP000054047">
    <property type="component" value="Unassembled WGS sequence"/>
</dbReference>
<feature type="compositionally biased region" description="Basic and acidic residues" evidence="1">
    <location>
        <begin position="201"/>
        <end position="226"/>
    </location>
</feature>
<gene>
    <name evidence="2" type="ORF">ANCDUO_24918</name>
</gene>
<organism evidence="2 3">
    <name type="scientific">Ancylostoma duodenale</name>
    <dbReference type="NCBI Taxonomy" id="51022"/>
    <lineage>
        <taxon>Eukaryota</taxon>
        <taxon>Metazoa</taxon>
        <taxon>Ecdysozoa</taxon>
        <taxon>Nematoda</taxon>
        <taxon>Chromadorea</taxon>
        <taxon>Rhabditida</taxon>
        <taxon>Rhabditina</taxon>
        <taxon>Rhabditomorpha</taxon>
        <taxon>Strongyloidea</taxon>
        <taxon>Ancylostomatidae</taxon>
        <taxon>Ancylostomatinae</taxon>
        <taxon>Ancylostoma</taxon>
    </lineage>
</organism>
<feature type="compositionally biased region" description="Basic residues" evidence="1">
    <location>
        <begin position="227"/>
        <end position="238"/>
    </location>
</feature>
<dbReference type="EMBL" id="KN774212">
    <property type="protein sequence ID" value="KIH45047.1"/>
    <property type="molecule type" value="Genomic_DNA"/>
</dbReference>
<keyword evidence="3" id="KW-1185">Reference proteome</keyword>
<proteinExistence type="predicted"/>
<evidence type="ECO:0000256" key="1">
    <source>
        <dbReference type="SAM" id="MobiDB-lite"/>
    </source>
</evidence>
<feature type="region of interest" description="Disordered" evidence="1">
    <location>
        <begin position="34"/>
        <end position="53"/>
    </location>
</feature>
<accession>A0A0C2C5U7</accession>
<sequence>MGRVVHSHVLLHTHFLDQLDSKAPSIADNLAKEVPQKRQKVSANEKFPSSHAARLPRQCRKDCAAHEDTVVDERSVDKGTVDKTLVSGGVGDGLGTGGEDLNFETDVAAAVIRKKESPRKRAPTTTLPTRKAGCSIAKTAVVPQRKIALDRRENIASMQREKVFLAKEQEREAKRAAREAKRQMKLEEQQKKREARRLKKELREKLVKERRERREAERKKLEEERLARKKKKKGTTGA</sequence>
<name>A0A0C2C5U7_9BILA</name>
<protein>
    <submittedName>
        <fullName evidence="2">Uncharacterized protein</fullName>
    </submittedName>
</protein>
<reference evidence="2 3" key="1">
    <citation type="submission" date="2013-12" db="EMBL/GenBank/DDBJ databases">
        <title>Draft genome of the parsitic nematode Ancylostoma duodenale.</title>
        <authorList>
            <person name="Mitreva M."/>
        </authorList>
    </citation>
    <scope>NUCLEOTIDE SEQUENCE [LARGE SCALE GENOMIC DNA]</scope>
    <source>
        <strain evidence="2 3">Zhejiang</strain>
    </source>
</reference>
<evidence type="ECO:0000313" key="3">
    <source>
        <dbReference type="Proteomes" id="UP000054047"/>
    </source>
</evidence>
<evidence type="ECO:0000313" key="2">
    <source>
        <dbReference type="EMBL" id="KIH45047.1"/>
    </source>
</evidence>
<feature type="non-terminal residue" evidence="2">
    <location>
        <position position="238"/>
    </location>
</feature>
<dbReference type="AlphaFoldDB" id="A0A0C2C5U7"/>
<feature type="region of interest" description="Disordered" evidence="1">
    <location>
        <begin position="174"/>
        <end position="238"/>
    </location>
</feature>